<dbReference type="InterPro" id="IPR003593">
    <property type="entry name" value="AAA+_ATPase"/>
</dbReference>
<dbReference type="Gene3D" id="3.40.50.300">
    <property type="entry name" value="P-loop containing nucleotide triphosphate hydrolases"/>
    <property type="match status" value="1"/>
</dbReference>
<dbReference type="InterPro" id="IPR015854">
    <property type="entry name" value="ABC_transpr_LolD-like"/>
</dbReference>
<dbReference type="GO" id="GO:0005886">
    <property type="term" value="C:plasma membrane"/>
    <property type="evidence" value="ECO:0007669"/>
    <property type="project" value="TreeGrafter"/>
</dbReference>
<dbReference type="GO" id="GO:0005524">
    <property type="term" value="F:ATP binding"/>
    <property type="evidence" value="ECO:0007669"/>
    <property type="project" value="UniProtKB-KW"/>
</dbReference>
<organism evidence="6 7">
    <name type="scientific">Mangrovibacillus cuniculi</name>
    <dbReference type="NCBI Taxonomy" id="2593652"/>
    <lineage>
        <taxon>Bacteria</taxon>
        <taxon>Bacillati</taxon>
        <taxon>Bacillota</taxon>
        <taxon>Bacilli</taxon>
        <taxon>Bacillales</taxon>
        <taxon>Bacillaceae</taxon>
        <taxon>Mangrovibacillus</taxon>
    </lineage>
</organism>
<gene>
    <name evidence="6" type="ORF">G8O30_07660</name>
</gene>
<dbReference type="KEGG" id="mcui:G8O30_07660"/>
<keyword evidence="3" id="KW-0547">Nucleotide-binding</keyword>
<dbReference type="SMART" id="SM00382">
    <property type="entry name" value="AAA"/>
    <property type="match status" value="1"/>
</dbReference>
<dbReference type="FunFam" id="3.40.50.300:FF:000032">
    <property type="entry name" value="Export ABC transporter ATP-binding protein"/>
    <property type="match status" value="1"/>
</dbReference>
<dbReference type="InterPro" id="IPR003439">
    <property type="entry name" value="ABC_transporter-like_ATP-bd"/>
</dbReference>
<evidence type="ECO:0000259" key="5">
    <source>
        <dbReference type="PROSITE" id="PS50893"/>
    </source>
</evidence>
<name>A0A7S8CBB7_9BACI</name>
<dbReference type="GO" id="GO:0098796">
    <property type="term" value="C:membrane protein complex"/>
    <property type="evidence" value="ECO:0007669"/>
    <property type="project" value="UniProtKB-ARBA"/>
</dbReference>
<dbReference type="InterPro" id="IPR027417">
    <property type="entry name" value="P-loop_NTPase"/>
</dbReference>
<sequence length="260" mass="28430">MKNYEKLLEVIQVEKTYGTGQTETEALKGITFDVFSGEFLGIMGASGSGKSTLLHCIATMQKPTKGKILLQGVDISSFKSAQLSNYRGSKIGYLFQEFELIDNLTAKENILLPLAIHGEEIKSRDKKLEELADQLDILDVLQKFPSQLSGGQKQRVAAARALIANPSILLADEPTGALDTKNAKNLMEKLSTINSNDDTTVLMVTHDANAASFCSRILFIQDGVLFHEMRRRVPGESQSSFYERILSVLAQLGGGSSNVL</sequence>
<evidence type="ECO:0000256" key="1">
    <source>
        <dbReference type="ARBA" id="ARBA00005417"/>
    </source>
</evidence>
<dbReference type="PANTHER" id="PTHR24220:SF674">
    <property type="entry name" value="BACITRACIN EXPORT ATP-BINDING PROTEIN BCEA"/>
    <property type="match status" value="1"/>
</dbReference>
<dbReference type="PANTHER" id="PTHR24220">
    <property type="entry name" value="IMPORT ATP-BINDING PROTEIN"/>
    <property type="match status" value="1"/>
</dbReference>
<dbReference type="SUPFAM" id="SSF52540">
    <property type="entry name" value="P-loop containing nucleoside triphosphate hydrolases"/>
    <property type="match status" value="1"/>
</dbReference>
<evidence type="ECO:0000313" key="7">
    <source>
        <dbReference type="Proteomes" id="UP000593626"/>
    </source>
</evidence>
<evidence type="ECO:0000256" key="2">
    <source>
        <dbReference type="ARBA" id="ARBA00022448"/>
    </source>
</evidence>
<feature type="domain" description="ABC transporter" evidence="5">
    <location>
        <begin position="8"/>
        <end position="247"/>
    </location>
</feature>
<protein>
    <submittedName>
        <fullName evidence="6">ABC transporter ATP-binding protein</fullName>
    </submittedName>
</protein>
<evidence type="ECO:0000256" key="4">
    <source>
        <dbReference type="ARBA" id="ARBA00022840"/>
    </source>
</evidence>
<accession>A0A7S8CBB7</accession>
<evidence type="ECO:0000313" key="6">
    <source>
        <dbReference type="EMBL" id="QPC46844.1"/>
    </source>
</evidence>
<dbReference type="AlphaFoldDB" id="A0A7S8CBB7"/>
<comment type="similarity">
    <text evidence="1">Belongs to the ABC transporter superfamily.</text>
</comment>
<dbReference type="Pfam" id="PF00005">
    <property type="entry name" value="ABC_tran"/>
    <property type="match status" value="1"/>
</dbReference>
<keyword evidence="7" id="KW-1185">Reference proteome</keyword>
<dbReference type="CDD" id="cd03255">
    <property type="entry name" value="ABC_MJ0796_LolCDE_FtsE"/>
    <property type="match status" value="1"/>
</dbReference>
<dbReference type="GO" id="GO:0022857">
    <property type="term" value="F:transmembrane transporter activity"/>
    <property type="evidence" value="ECO:0007669"/>
    <property type="project" value="TreeGrafter"/>
</dbReference>
<dbReference type="RefSeq" id="WP_239674382.1">
    <property type="nucleotide sequence ID" value="NZ_CP049742.1"/>
</dbReference>
<evidence type="ECO:0000256" key="3">
    <source>
        <dbReference type="ARBA" id="ARBA00022741"/>
    </source>
</evidence>
<dbReference type="Proteomes" id="UP000593626">
    <property type="component" value="Chromosome"/>
</dbReference>
<reference evidence="6 7" key="1">
    <citation type="submission" date="2019-07" db="EMBL/GenBank/DDBJ databases">
        <title>Genome sequence of 2 isolates from Red Sea Mangroves.</title>
        <authorList>
            <person name="Sefrji F."/>
            <person name="Michoud G."/>
            <person name="Merlino G."/>
            <person name="Daffonchio D."/>
        </authorList>
    </citation>
    <scope>NUCLEOTIDE SEQUENCE [LARGE SCALE GENOMIC DNA]</scope>
    <source>
        <strain evidence="6 7">R1DC41</strain>
    </source>
</reference>
<keyword evidence="2" id="KW-0813">Transport</keyword>
<proteinExistence type="inferred from homology"/>
<keyword evidence="4 6" id="KW-0067">ATP-binding</keyword>
<dbReference type="GO" id="GO:0016887">
    <property type="term" value="F:ATP hydrolysis activity"/>
    <property type="evidence" value="ECO:0007669"/>
    <property type="project" value="InterPro"/>
</dbReference>
<dbReference type="PROSITE" id="PS50893">
    <property type="entry name" value="ABC_TRANSPORTER_2"/>
    <property type="match status" value="1"/>
</dbReference>
<dbReference type="InterPro" id="IPR017911">
    <property type="entry name" value="MacB-like_ATP-bd"/>
</dbReference>
<dbReference type="EMBL" id="CP049742">
    <property type="protein sequence ID" value="QPC46844.1"/>
    <property type="molecule type" value="Genomic_DNA"/>
</dbReference>